<dbReference type="Proteomes" id="UP001485043">
    <property type="component" value="Unassembled WGS sequence"/>
</dbReference>
<comment type="caution">
    <text evidence="15">The sequence shown here is derived from an EMBL/GenBank/DDBJ whole genome shotgun (WGS) entry which is preliminary data.</text>
</comment>
<dbReference type="GO" id="GO:0005794">
    <property type="term" value="C:Golgi apparatus"/>
    <property type="evidence" value="ECO:0007669"/>
    <property type="project" value="TreeGrafter"/>
</dbReference>
<gene>
    <name evidence="15" type="ORF">WJX84_007040</name>
</gene>
<evidence type="ECO:0000313" key="15">
    <source>
        <dbReference type="EMBL" id="KAK9839743.1"/>
    </source>
</evidence>
<dbReference type="PANTHER" id="PTHR45909">
    <property type="entry name" value="ADP-RIBOSYLATION FACTOR-RELATED PROTEIN 1"/>
    <property type="match status" value="1"/>
</dbReference>
<dbReference type="InterPro" id="IPR027417">
    <property type="entry name" value="P-loop_NTPase"/>
</dbReference>
<comment type="similarity">
    <text evidence="2">Belongs to the SRP receptor beta subunit family.</text>
</comment>
<reference evidence="15 16" key="1">
    <citation type="journal article" date="2024" name="Nat. Commun.">
        <title>Phylogenomics reveals the evolutionary origins of lichenization in chlorophyte algae.</title>
        <authorList>
            <person name="Puginier C."/>
            <person name="Libourel C."/>
            <person name="Otte J."/>
            <person name="Skaloud P."/>
            <person name="Haon M."/>
            <person name="Grisel S."/>
            <person name="Petersen M."/>
            <person name="Berrin J.G."/>
            <person name="Delaux P.M."/>
            <person name="Dal Grande F."/>
            <person name="Keller J."/>
        </authorList>
    </citation>
    <scope>NUCLEOTIDE SEQUENCE [LARGE SCALE GENOMIC DNA]</scope>
    <source>
        <strain evidence="15 16">SAG 2523</strain>
    </source>
</reference>
<protein>
    <recommendedName>
        <fullName evidence="4">Signal recognition particle receptor subunit beta</fullName>
    </recommendedName>
</protein>
<evidence type="ECO:0000313" key="16">
    <source>
        <dbReference type="Proteomes" id="UP001485043"/>
    </source>
</evidence>
<evidence type="ECO:0000256" key="11">
    <source>
        <dbReference type="ARBA" id="ARBA00023134"/>
    </source>
</evidence>
<keyword evidence="7" id="KW-0547">Nucleotide-binding</keyword>
<organism evidence="15 16">
    <name type="scientific">Apatococcus fuscideae</name>
    <dbReference type="NCBI Taxonomy" id="2026836"/>
    <lineage>
        <taxon>Eukaryota</taxon>
        <taxon>Viridiplantae</taxon>
        <taxon>Chlorophyta</taxon>
        <taxon>core chlorophytes</taxon>
        <taxon>Trebouxiophyceae</taxon>
        <taxon>Chlorellales</taxon>
        <taxon>Chlorellaceae</taxon>
        <taxon>Apatococcus</taxon>
    </lineage>
</organism>
<evidence type="ECO:0000256" key="10">
    <source>
        <dbReference type="ARBA" id="ARBA00022989"/>
    </source>
</evidence>
<dbReference type="GO" id="GO:0034067">
    <property type="term" value="P:protein localization to Golgi apparatus"/>
    <property type="evidence" value="ECO:0007669"/>
    <property type="project" value="TreeGrafter"/>
</dbReference>
<feature type="transmembrane region" description="Helical" evidence="14">
    <location>
        <begin position="24"/>
        <end position="44"/>
    </location>
</feature>
<evidence type="ECO:0000256" key="2">
    <source>
        <dbReference type="ARBA" id="ARBA00005619"/>
    </source>
</evidence>
<dbReference type="GO" id="GO:0005789">
    <property type="term" value="C:endoplasmic reticulum membrane"/>
    <property type="evidence" value="ECO:0007669"/>
    <property type="project" value="UniProtKB-SubCell"/>
</dbReference>
<evidence type="ECO:0000256" key="9">
    <source>
        <dbReference type="ARBA" id="ARBA00022892"/>
    </source>
</evidence>
<evidence type="ECO:0000256" key="13">
    <source>
        <dbReference type="ARBA" id="ARBA00023170"/>
    </source>
</evidence>
<dbReference type="InterPro" id="IPR019009">
    <property type="entry name" value="SRP_receptor_beta_su"/>
</dbReference>
<keyword evidence="8" id="KW-0256">Endoplasmic reticulum</keyword>
<dbReference type="GO" id="GO:0003924">
    <property type="term" value="F:GTPase activity"/>
    <property type="evidence" value="ECO:0007669"/>
    <property type="project" value="TreeGrafter"/>
</dbReference>
<name>A0AAW1S2B7_9CHLO</name>
<evidence type="ECO:0000256" key="8">
    <source>
        <dbReference type="ARBA" id="ARBA00022824"/>
    </source>
</evidence>
<keyword evidence="6" id="KW-0449">Lipoprotein</keyword>
<evidence type="ECO:0000256" key="1">
    <source>
        <dbReference type="ARBA" id="ARBA00004389"/>
    </source>
</evidence>
<evidence type="ECO:0000256" key="3">
    <source>
        <dbReference type="ARBA" id="ARBA00010290"/>
    </source>
</evidence>
<dbReference type="GO" id="GO:0006886">
    <property type="term" value="P:intracellular protein transport"/>
    <property type="evidence" value="ECO:0007669"/>
    <property type="project" value="TreeGrafter"/>
</dbReference>
<dbReference type="AlphaFoldDB" id="A0AAW1S2B7"/>
<evidence type="ECO:0000256" key="5">
    <source>
        <dbReference type="ARBA" id="ARBA00022692"/>
    </source>
</evidence>
<comment type="similarity">
    <text evidence="3">Belongs to the small GTPase superfamily. Arf family.</text>
</comment>
<dbReference type="Pfam" id="PF09439">
    <property type="entry name" value="SRPRB"/>
    <property type="match status" value="1"/>
</dbReference>
<keyword evidence="11" id="KW-0342">GTP-binding</keyword>
<keyword evidence="10 14" id="KW-1133">Transmembrane helix</keyword>
<keyword evidence="12 14" id="KW-0472">Membrane</keyword>
<dbReference type="SUPFAM" id="SSF52540">
    <property type="entry name" value="P-loop containing nucleoside triphosphate hydrolases"/>
    <property type="match status" value="1"/>
</dbReference>
<evidence type="ECO:0000256" key="7">
    <source>
        <dbReference type="ARBA" id="ARBA00022741"/>
    </source>
</evidence>
<evidence type="ECO:0000256" key="4">
    <source>
        <dbReference type="ARBA" id="ARBA00020256"/>
    </source>
</evidence>
<keyword evidence="16" id="KW-1185">Reference proteome</keyword>
<sequence length="255" mass="27938">MEQDIRASLQLDSLPERVSHPSTALSLAGLVVLLLLLTLVRSWLKGPKGKSVLILGPCGSGKTTLFLQLRDSSIHQGTVASMQENVDTIPIQLPNGSSKLVQLVDVPGHPRVRGKFRTYLDKTRGIIYIVDAVDFTPHKTATAECRQLYEVLEQGLVRKRRMPVLLVCNKGDQGAKAHTTSFIQKQFEKEIDQLRSTRRTLGDSAAADLLPKADMPFTFEALSKARGAQVSCCGASAKSGLYSFTRLGFSNDRMS</sequence>
<dbReference type="PANTHER" id="PTHR45909:SF1">
    <property type="entry name" value="ADP-RIBOSYLATION FACTOR-RELATED PROTEIN 1"/>
    <property type="match status" value="1"/>
</dbReference>
<keyword evidence="9" id="KW-0931">ER-Golgi transport</keyword>
<proteinExistence type="inferred from homology"/>
<dbReference type="Gene3D" id="3.40.50.300">
    <property type="entry name" value="P-loop containing nucleotide triphosphate hydrolases"/>
    <property type="match status" value="1"/>
</dbReference>
<evidence type="ECO:0000256" key="14">
    <source>
        <dbReference type="SAM" id="Phobius"/>
    </source>
</evidence>
<dbReference type="GO" id="GO:0005525">
    <property type="term" value="F:GTP binding"/>
    <property type="evidence" value="ECO:0007669"/>
    <property type="project" value="UniProtKB-KW"/>
</dbReference>
<dbReference type="EMBL" id="JALJOV010001832">
    <property type="protein sequence ID" value="KAK9839743.1"/>
    <property type="molecule type" value="Genomic_DNA"/>
</dbReference>
<evidence type="ECO:0000256" key="12">
    <source>
        <dbReference type="ARBA" id="ARBA00023136"/>
    </source>
</evidence>
<accession>A0AAW1S2B7</accession>
<keyword evidence="9" id="KW-0813">Transport</keyword>
<keyword evidence="6" id="KW-0519">Myristate</keyword>
<dbReference type="GO" id="GO:0043001">
    <property type="term" value="P:Golgi to plasma membrane protein transport"/>
    <property type="evidence" value="ECO:0007669"/>
    <property type="project" value="TreeGrafter"/>
</dbReference>
<keyword evidence="5 14" id="KW-0812">Transmembrane</keyword>
<dbReference type="InterPro" id="IPR024156">
    <property type="entry name" value="Small_GTPase_ARF"/>
</dbReference>
<comment type="subcellular location">
    <subcellularLocation>
        <location evidence="1">Endoplasmic reticulum membrane</location>
        <topology evidence="1">Single-pass membrane protein</topology>
    </subcellularLocation>
</comment>
<keyword evidence="13" id="KW-0675">Receptor</keyword>
<evidence type="ECO:0000256" key="6">
    <source>
        <dbReference type="ARBA" id="ARBA00022707"/>
    </source>
</evidence>